<protein>
    <submittedName>
        <fullName evidence="1 3">Uncharacterized protein</fullName>
    </submittedName>
</protein>
<evidence type="ECO:0000313" key="3">
    <source>
        <dbReference type="RefSeq" id="XP_033568429.1"/>
    </source>
</evidence>
<accession>A0A6A6XZR7</accession>
<dbReference type="AlphaFoldDB" id="A0A6A6XZR7"/>
<sequence length="236" mass="26546">MDGRAGSSSALEILRQQPRVPGHAFIVMRSTFGALCIRDRELPREIGRQMLIHYMGGARLIFKKDSRDLKVAFTEDRVVSTGPGGPKVRMARSPGSLFSEPVIIAHHNPHAVESLIFNGWELDPEAQLGACPVYKWGQMRVILITGNPTVVFQHRDTATMVVVGREQRIQLNEARAIAVPLYQTDVPLEWTREIKVDDFATEIDKCAICYQTGKRTIGHIVFYAYTSLKKTAWRSL</sequence>
<proteinExistence type="predicted"/>
<dbReference type="Proteomes" id="UP000504636">
    <property type="component" value="Unplaced"/>
</dbReference>
<evidence type="ECO:0000313" key="1">
    <source>
        <dbReference type="EMBL" id="KAF2801465.1"/>
    </source>
</evidence>
<keyword evidence="2" id="KW-1185">Reference proteome</keyword>
<dbReference type="RefSeq" id="XP_033568429.1">
    <property type="nucleotide sequence ID" value="XM_033722591.1"/>
</dbReference>
<organism evidence="1">
    <name type="scientific">Mytilinidion resinicola</name>
    <dbReference type="NCBI Taxonomy" id="574789"/>
    <lineage>
        <taxon>Eukaryota</taxon>
        <taxon>Fungi</taxon>
        <taxon>Dikarya</taxon>
        <taxon>Ascomycota</taxon>
        <taxon>Pezizomycotina</taxon>
        <taxon>Dothideomycetes</taxon>
        <taxon>Pleosporomycetidae</taxon>
        <taxon>Mytilinidiales</taxon>
        <taxon>Mytilinidiaceae</taxon>
        <taxon>Mytilinidion</taxon>
    </lineage>
</organism>
<dbReference type="EMBL" id="MU003730">
    <property type="protein sequence ID" value="KAF2801465.1"/>
    <property type="molecule type" value="Genomic_DNA"/>
</dbReference>
<reference evidence="3" key="2">
    <citation type="submission" date="2020-04" db="EMBL/GenBank/DDBJ databases">
        <authorList>
            <consortium name="NCBI Genome Project"/>
        </authorList>
    </citation>
    <scope>NUCLEOTIDE SEQUENCE</scope>
    <source>
        <strain evidence="3">CBS 304.34</strain>
    </source>
</reference>
<dbReference type="GeneID" id="54463484"/>
<gene>
    <name evidence="1 3" type="ORF">BDZ99DRAFT_483701</name>
</gene>
<reference evidence="1 3" key="1">
    <citation type="journal article" date="2020" name="Stud. Mycol.">
        <title>101 Dothideomycetes genomes: a test case for predicting lifestyles and emergence of pathogens.</title>
        <authorList>
            <person name="Haridas S."/>
            <person name="Albert R."/>
            <person name="Binder M."/>
            <person name="Bloem J."/>
            <person name="Labutti K."/>
            <person name="Salamov A."/>
            <person name="Andreopoulos B."/>
            <person name="Baker S."/>
            <person name="Barry K."/>
            <person name="Bills G."/>
            <person name="Bluhm B."/>
            <person name="Cannon C."/>
            <person name="Castanera R."/>
            <person name="Culley D."/>
            <person name="Daum C."/>
            <person name="Ezra D."/>
            <person name="Gonzalez J."/>
            <person name="Henrissat B."/>
            <person name="Kuo A."/>
            <person name="Liang C."/>
            <person name="Lipzen A."/>
            <person name="Lutzoni F."/>
            <person name="Magnuson J."/>
            <person name="Mondo S."/>
            <person name="Nolan M."/>
            <person name="Ohm R."/>
            <person name="Pangilinan J."/>
            <person name="Park H.-J."/>
            <person name="Ramirez L."/>
            <person name="Alfaro M."/>
            <person name="Sun H."/>
            <person name="Tritt A."/>
            <person name="Yoshinaga Y."/>
            <person name="Zwiers L.-H."/>
            <person name="Turgeon B."/>
            <person name="Goodwin S."/>
            <person name="Spatafora J."/>
            <person name="Crous P."/>
            <person name="Grigoriev I."/>
        </authorList>
    </citation>
    <scope>NUCLEOTIDE SEQUENCE</scope>
    <source>
        <strain evidence="1 3">CBS 304.34</strain>
    </source>
</reference>
<reference evidence="3" key="3">
    <citation type="submission" date="2025-04" db="UniProtKB">
        <authorList>
            <consortium name="RefSeq"/>
        </authorList>
    </citation>
    <scope>IDENTIFICATION</scope>
    <source>
        <strain evidence="3">CBS 304.34</strain>
    </source>
</reference>
<evidence type="ECO:0000313" key="2">
    <source>
        <dbReference type="Proteomes" id="UP000504636"/>
    </source>
</evidence>
<name>A0A6A6XZR7_9PEZI</name>